<name>A0A167ZJU8_9EURO</name>
<evidence type="ECO:0000313" key="3">
    <source>
        <dbReference type="EMBL" id="KZZ92752.1"/>
    </source>
</evidence>
<feature type="compositionally biased region" description="Basic and acidic residues" evidence="1">
    <location>
        <begin position="284"/>
        <end position="306"/>
    </location>
</feature>
<feature type="domain" description="BUB1 N-terminal" evidence="2">
    <location>
        <begin position="64"/>
        <end position="229"/>
    </location>
</feature>
<dbReference type="GO" id="GO:0032991">
    <property type="term" value="C:protein-containing complex"/>
    <property type="evidence" value="ECO:0007669"/>
    <property type="project" value="UniProtKB-ARBA"/>
</dbReference>
<feature type="compositionally biased region" description="Low complexity" evidence="1">
    <location>
        <begin position="240"/>
        <end position="255"/>
    </location>
</feature>
<evidence type="ECO:0000256" key="1">
    <source>
        <dbReference type="SAM" id="MobiDB-lite"/>
    </source>
</evidence>
<feature type="region of interest" description="Disordered" evidence="1">
    <location>
        <begin position="406"/>
        <end position="483"/>
    </location>
</feature>
<feature type="region of interest" description="Disordered" evidence="1">
    <location>
        <begin position="560"/>
        <end position="583"/>
    </location>
</feature>
<feature type="compositionally biased region" description="Basic and acidic residues" evidence="1">
    <location>
        <begin position="443"/>
        <end position="454"/>
    </location>
</feature>
<dbReference type="GO" id="GO:0004672">
    <property type="term" value="F:protein kinase activity"/>
    <property type="evidence" value="ECO:0007669"/>
    <property type="project" value="TreeGrafter"/>
</dbReference>
<dbReference type="PROSITE" id="PS51489">
    <property type="entry name" value="BUB1_N"/>
    <property type="match status" value="1"/>
</dbReference>
<proteinExistence type="predicted"/>
<protein>
    <submittedName>
        <fullName evidence="3">Spindle assembly checkpoint protein SLDA</fullName>
    </submittedName>
</protein>
<dbReference type="SMART" id="SM00777">
    <property type="entry name" value="Mad3_BUB1_I"/>
    <property type="match status" value="1"/>
</dbReference>
<feature type="compositionally biased region" description="Basic and acidic residues" evidence="1">
    <location>
        <begin position="316"/>
        <end position="332"/>
    </location>
</feature>
<feature type="compositionally biased region" description="Acidic residues" evidence="1">
    <location>
        <begin position="564"/>
        <end position="580"/>
    </location>
</feature>
<gene>
    <name evidence="3" type="ORF">AAP_02833</name>
</gene>
<reference evidence="3 4" key="1">
    <citation type="journal article" date="2016" name="Genome Biol. Evol.">
        <title>Divergent and convergent evolution of fungal pathogenicity.</title>
        <authorList>
            <person name="Shang Y."/>
            <person name="Xiao G."/>
            <person name="Zheng P."/>
            <person name="Cen K."/>
            <person name="Zhan S."/>
            <person name="Wang C."/>
        </authorList>
    </citation>
    <scope>NUCLEOTIDE SEQUENCE [LARGE SCALE GENOMIC DNA]</scope>
    <source>
        <strain evidence="3 4">ARSEF 7405</strain>
    </source>
</reference>
<dbReference type="InterPro" id="IPR011009">
    <property type="entry name" value="Kinase-like_dom_sf"/>
</dbReference>
<dbReference type="AlphaFoldDB" id="A0A167ZJU8"/>
<dbReference type="GO" id="GO:0005634">
    <property type="term" value="C:nucleus"/>
    <property type="evidence" value="ECO:0007669"/>
    <property type="project" value="TreeGrafter"/>
</dbReference>
<dbReference type="SUPFAM" id="SSF56112">
    <property type="entry name" value="Protein kinase-like (PK-like)"/>
    <property type="match status" value="1"/>
</dbReference>
<feature type="compositionally biased region" description="Low complexity" evidence="1">
    <location>
        <begin position="333"/>
        <end position="346"/>
    </location>
</feature>
<feature type="compositionally biased region" description="Acidic residues" evidence="1">
    <location>
        <begin position="655"/>
        <end position="664"/>
    </location>
</feature>
<dbReference type="Gene3D" id="1.10.510.10">
    <property type="entry name" value="Transferase(Phosphotransferase) domain 1"/>
    <property type="match status" value="2"/>
</dbReference>
<evidence type="ECO:0000259" key="2">
    <source>
        <dbReference type="PROSITE" id="PS51489"/>
    </source>
</evidence>
<dbReference type="Pfam" id="PF08171">
    <property type="entry name" value="Mad3_BUB1_II"/>
    <property type="match status" value="1"/>
</dbReference>
<accession>A0A167ZJU8</accession>
<feature type="compositionally biased region" description="Polar residues" evidence="1">
    <location>
        <begin position="640"/>
        <end position="650"/>
    </location>
</feature>
<dbReference type="PANTHER" id="PTHR14030">
    <property type="entry name" value="MITOTIC CHECKPOINT SERINE/THREONINE-PROTEIN KINASE BUB1"/>
    <property type="match status" value="1"/>
</dbReference>
<dbReference type="PANTHER" id="PTHR14030:SF4">
    <property type="entry name" value="BUB1 KINASE, ISOFORM A-RELATED"/>
    <property type="match status" value="1"/>
</dbReference>
<evidence type="ECO:0000313" key="4">
    <source>
        <dbReference type="Proteomes" id="UP000242877"/>
    </source>
</evidence>
<dbReference type="Proteomes" id="UP000242877">
    <property type="component" value="Unassembled WGS sequence"/>
</dbReference>
<keyword evidence="4" id="KW-1185">Reference proteome</keyword>
<sequence length="1149" mass="129590">MAHPDESVDFSLIEEQKENIQSLPGGRSARALVATLSSGAVSNSSASSGLNETNEINATIKKEFEQELQTIDESDDPLDIYDRYVKWTFDAYPSAQATPQSGLLPLLERATKAFLTSADYKNDPRYLKLWLHYIRLFSDAPREVFTFLIRNGIGERLALFYEEFAAWLESAGRITQAEQVYEMGLEKEARPVERLSRKYREFSKRVESNPRLNEPTSPVIPKVRPALQAKIDPYASARIPSDPQAQSQKAAAPAKTTRTGKPKMQIFSDADGAPADEEPSSDMGKGHDSIGFMRERKKENTYEPKPWKGQTLKSASRPERAPKLQIYKDESLAKSSSSSSSAALISDKTLRLRETVNPRSGKVERIFANLELLYPRGGRGANAEVSIDEARAASRGWLSRDWSLSHRKEKLKPRQEESAKSHAHPTSRTQKQDADEASLPQTFKEKLVIHRDEPSEPEDAPVLKLKPERTRSPKLVETSSQTQTSKKIYTRALLWFSATYMEIMKTNPCRTKLVKTKLDSPTVSKVKRKNGSSEPTMTFHTRAATDEIYGIFNQPLKAELGRAEDEDDPYQSDGYDEDDFTTTTNVTTRLSGAASDFCEGDSTYLNKSLSQEGEHSEDTQQQDSLAATSDWVDENDIEQDTSSFPSYGQTQEHETEVEDDDDLNEQMTPVKRKFPLPPEDYDPPADLIDEPSLPDSQVVTTEPISELGEPVDDETRFSVFHDDSPSKKPKTGIPLIEKKVLQSSIPLGGTTQPIVTDKQCSPVDDKLRRKILGAIVPPLSTYPGYYSHDSIGQAFVKDIEAELSKRSHNTSNRAPQPLNFEDQGVSLQIKRQLGKGGWASVYLAQELDACPDSQRIENHREDHLVALKVEERDNSAWEFYMIRTSLQRLSNSNLYSRCAESVLEAYDVHCFKDKGFLTEQYCDQGTLLEMVNVTSERAGIHQDQDESTAMFFATELLRIVEEGEGIWRRNGITLIDFGRGIDMTAFRKDVQFIADWETAAHECPEMREGRPWTHQIDLFGIASVLHILLFKKEMEVISTSARPGGRPTYRIKERFKRYWEQDIWSEAFDMCLNPFSQKWADLEREAAGPSGFPVDENTPPEATLPIVASMKMVRGKMEAWLEANSKKKGLYSKLKAIEELMSKPRAKAN</sequence>
<dbReference type="InterPro" id="IPR013212">
    <property type="entry name" value="Mad3/Bub1_I"/>
</dbReference>
<dbReference type="InterPro" id="IPR012572">
    <property type="entry name" value="Mad3/Bub1_II"/>
</dbReference>
<dbReference type="Pfam" id="PF08311">
    <property type="entry name" value="Mad3_BUB1_I"/>
    <property type="match status" value="1"/>
</dbReference>
<feature type="region of interest" description="Disordered" evidence="1">
    <location>
        <begin position="638"/>
        <end position="664"/>
    </location>
</feature>
<dbReference type="VEuPathDB" id="FungiDB:AAP_02833"/>
<dbReference type="GO" id="GO:0000776">
    <property type="term" value="C:kinetochore"/>
    <property type="evidence" value="ECO:0007669"/>
    <property type="project" value="UniProtKB-ARBA"/>
</dbReference>
<dbReference type="GO" id="GO:0007094">
    <property type="term" value="P:mitotic spindle assembly checkpoint signaling"/>
    <property type="evidence" value="ECO:0007669"/>
    <property type="project" value="InterPro"/>
</dbReference>
<dbReference type="EMBL" id="AZGZ01000010">
    <property type="protein sequence ID" value="KZZ92752.1"/>
    <property type="molecule type" value="Genomic_DNA"/>
</dbReference>
<organism evidence="3 4">
    <name type="scientific">Ascosphaera apis ARSEF 7405</name>
    <dbReference type="NCBI Taxonomy" id="392613"/>
    <lineage>
        <taxon>Eukaryota</taxon>
        <taxon>Fungi</taxon>
        <taxon>Dikarya</taxon>
        <taxon>Ascomycota</taxon>
        <taxon>Pezizomycotina</taxon>
        <taxon>Eurotiomycetes</taxon>
        <taxon>Eurotiomycetidae</taxon>
        <taxon>Onygenales</taxon>
        <taxon>Ascosphaeraceae</taxon>
        <taxon>Ascosphaera</taxon>
    </lineage>
</organism>
<dbReference type="FunFam" id="1.25.40.430:FF:000003">
    <property type="entry name" value="Checkpoint serine/threonine-protein kinase BUB1"/>
    <property type="match status" value="1"/>
</dbReference>
<dbReference type="GO" id="GO:0051754">
    <property type="term" value="P:meiotic sister chromatid cohesion, centromeric"/>
    <property type="evidence" value="ECO:0007669"/>
    <property type="project" value="TreeGrafter"/>
</dbReference>
<dbReference type="InterPro" id="IPR015661">
    <property type="entry name" value="Bub1/Mad3"/>
</dbReference>
<dbReference type="Gene3D" id="1.25.40.430">
    <property type="match status" value="1"/>
</dbReference>
<dbReference type="OrthoDB" id="248495at2759"/>
<feature type="region of interest" description="Disordered" evidence="1">
    <location>
        <begin position="237"/>
        <end position="352"/>
    </location>
</feature>
<comment type="caution">
    <text evidence="3">The sequence shown here is derived from an EMBL/GenBank/DDBJ whole genome shotgun (WGS) entry which is preliminary data.</text>
</comment>